<gene>
    <name evidence="1" type="ORF">A5710_22685</name>
</gene>
<evidence type="ECO:0000313" key="1">
    <source>
        <dbReference type="EMBL" id="OBI29059.1"/>
    </source>
</evidence>
<protein>
    <submittedName>
        <fullName evidence="1">Uncharacterized protein</fullName>
    </submittedName>
</protein>
<sequence>MLRTHLWVNADNTYDDVEEHGDQPVGEEAAGLWMILDRLPEQTWHLPAWWRRQLARAFDDLALDLEASRLPRPRCIAEEVALVIAVAGAQAAMIDGQFDQHVDTLPATAGDEDWQAAVDALISIRHVDWEMAPGETPDWRGVIPPPTGWFNPFDGIETRSVERGFRR</sequence>
<name>A0A1A2XTJ2_MYCSD</name>
<reference evidence="2" key="1">
    <citation type="submission" date="2016-06" db="EMBL/GenBank/DDBJ databases">
        <authorList>
            <person name="Sutton G."/>
            <person name="Brinkac L."/>
            <person name="Sanka R."/>
            <person name="Adams M."/>
            <person name="Lau E."/>
            <person name="Sam S."/>
            <person name="Sreng N."/>
            <person name="Him V."/>
            <person name="Kerleguer A."/>
            <person name="Cheng S."/>
        </authorList>
    </citation>
    <scope>NUCLEOTIDE SEQUENCE [LARGE SCALE GENOMIC DNA]</scope>
    <source>
        <strain evidence="2">E1876</strain>
    </source>
</reference>
<accession>A0A1A2XTJ2</accession>
<organism evidence="1 2">
    <name type="scientific">Mycolicibacter sinensis (strain JDM601)</name>
    <name type="common">Mycobacterium sinense</name>
    <dbReference type="NCBI Taxonomy" id="875328"/>
    <lineage>
        <taxon>Bacteria</taxon>
        <taxon>Bacillati</taxon>
        <taxon>Actinomycetota</taxon>
        <taxon>Actinomycetes</taxon>
        <taxon>Mycobacteriales</taxon>
        <taxon>Mycobacteriaceae</taxon>
        <taxon>Mycolicibacter</taxon>
    </lineage>
</organism>
<dbReference type="EMBL" id="LZKG01000094">
    <property type="protein sequence ID" value="OBI29059.1"/>
    <property type="molecule type" value="Genomic_DNA"/>
</dbReference>
<dbReference type="AlphaFoldDB" id="A0A1A2XTJ2"/>
<comment type="caution">
    <text evidence="1">The sequence shown here is derived from an EMBL/GenBank/DDBJ whole genome shotgun (WGS) entry which is preliminary data.</text>
</comment>
<proteinExistence type="predicted"/>
<evidence type="ECO:0000313" key="2">
    <source>
        <dbReference type="Proteomes" id="UP000093943"/>
    </source>
</evidence>
<dbReference type="Proteomes" id="UP000093943">
    <property type="component" value="Unassembled WGS sequence"/>
</dbReference>